<dbReference type="OrthoDB" id="323463at2"/>
<evidence type="ECO:0000313" key="2">
    <source>
        <dbReference type="EMBL" id="TLS36936.1"/>
    </source>
</evidence>
<protein>
    <submittedName>
        <fullName evidence="2">Class I SAM-dependent methyltransferase</fullName>
    </submittedName>
</protein>
<dbReference type="SUPFAM" id="SSF53335">
    <property type="entry name" value="S-adenosyl-L-methionine-dependent methyltransferases"/>
    <property type="match status" value="1"/>
</dbReference>
<reference evidence="2 3" key="1">
    <citation type="submission" date="2019-04" db="EMBL/GenBank/DDBJ databases">
        <title>Bacillus caeni sp. nov., a bacterium isolated from mangrove sediment.</title>
        <authorList>
            <person name="Huang H."/>
            <person name="Mo K."/>
            <person name="Hu Y."/>
        </authorList>
    </citation>
    <scope>NUCLEOTIDE SEQUENCE [LARGE SCALE GENOMIC DNA]</scope>
    <source>
        <strain evidence="2 3">HB172195</strain>
    </source>
</reference>
<comment type="caution">
    <text evidence="2">The sequence shown here is derived from an EMBL/GenBank/DDBJ whole genome shotgun (WGS) entry which is preliminary data.</text>
</comment>
<dbReference type="RefSeq" id="WP_138127133.1">
    <property type="nucleotide sequence ID" value="NZ_SWLG01000008.1"/>
</dbReference>
<dbReference type="Gene3D" id="3.40.50.150">
    <property type="entry name" value="Vaccinia Virus protein VP39"/>
    <property type="match status" value="1"/>
</dbReference>
<dbReference type="InterPro" id="IPR029063">
    <property type="entry name" value="SAM-dependent_MTases_sf"/>
</dbReference>
<proteinExistence type="predicted"/>
<accession>A0A5R9F3M0</accession>
<dbReference type="InterPro" id="IPR013216">
    <property type="entry name" value="Methyltransf_11"/>
</dbReference>
<keyword evidence="3" id="KW-1185">Reference proteome</keyword>
<organism evidence="2 3">
    <name type="scientific">Exobacillus caeni</name>
    <dbReference type="NCBI Taxonomy" id="2574798"/>
    <lineage>
        <taxon>Bacteria</taxon>
        <taxon>Bacillati</taxon>
        <taxon>Bacillota</taxon>
        <taxon>Bacilli</taxon>
        <taxon>Bacillales</taxon>
        <taxon>Guptibacillaceae</taxon>
        <taxon>Exobacillus</taxon>
    </lineage>
</organism>
<keyword evidence="2" id="KW-0808">Transferase</keyword>
<dbReference type="GO" id="GO:0032259">
    <property type="term" value="P:methylation"/>
    <property type="evidence" value="ECO:0007669"/>
    <property type="project" value="UniProtKB-KW"/>
</dbReference>
<dbReference type="PANTHER" id="PTHR45036:SF1">
    <property type="entry name" value="METHYLTRANSFERASE LIKE 7A"/>
    <property type="match status" value="1"/>
</dbReference>
<dbReference type="AlphaFoldDB" id="A0A5R9F3M0"/>
<dbReference type="InterPro" id="IPR052356">
    <property type="entry name" value="Thiol_S-MT"/>
</dbReference>
<name>A0A5R9F3M0_9BACL</name>
<evidence type="ECO:0000313" key="3">
    <source>
        <dbReference type="Proteomes" id="UP000308230"/>
    </source>
</evidence>
<dbReference type="EMBL" id="SWLG01000008">
    <property type="protein sequence ID" value="TLS36936.1"/>
    <property type="molecule type" value="Genomic_DNA"/>
</dbReference>
<feature type="domain" description="Methyltransferase type 11" evidence="1">
    <location>
        <begin position="48"/>
        <end position="139"/>
    </location>
</feature>
<sequence length="207" mass="23823">MINSWNKIIYRIWSPVYDKVFNAGLFLNARKEIFRKITLLPEHKILFVGVGTGADLELIDYEKFNITAIDFSADMLVKAKAKDRNGTVKFFEMDAQDMGFDDQSFDFVFAHLILSVVPDAPRCFREMERLLKPNGVMVIFDKFAPDNKALPFHKRLLRPIISVLGTDIGIAFKAIFEEHGRTLTLQEDSPIMLNGMYRKIVLRKAMN</sequence>
<dbReference type="Proteomes" id="UP000308230">
    <property type="component" value="Unassembled WGS sequence"/>
</dbReference>
<keyword evidence="2" id="KW-0489">Methyltransferase</keyword>
<gene>
    <name evidence="2" type="ORF">FCL54_13345</name>
</gene>
<evidence type="ECO:0000259" key="1">
    <source>
        <dbReference type="Pfam" id="PF08241"/>
    </source>
</evidence>
<dbReference type="Pfam" id="PF08241">
    <property type="entry name" value="Methyltransf_11"/>
    <property type="match status" value="1"/>
</dbReference>
<dbReference type="PANTHER" id="PTHR45036">
    <property type="entry name" value="METHYLTRANSFERASE LIKE 7B"/>
    <property type="match status" value="1"/>
</dbReference>
<dbReference type="CDD" id="cd02440">
    <property type="entry name" value="AdoMet_MTases"/>
    <property type="match status" value="1"/>
</dbReference>
<dbReference type="GO" id="GO:0008757">
    <property type="term" value="F:S-adenosylmethionine-dependent methyltransferase activity"/>
    <property type="evidence" value="ECO:0007669"/>
    <property type="project" value="InterPro"/>
</dbReference>